<comment type="similarity">
    <text evidence="1 9">Belongs to the protein prenyltransferase subunit beta family.</text>
</comment>
<dbReference type="CDD" id="cd02893">
    <property type="entry name" value="FTase"/>
    <property type="match status" value="1"/>
</dbReference>
<comment type="subunit">
    <text evidence="9">Heterodimer of an alpha and a beta subunit.</text>
</comment>
<sequence length="362" mass="39336">LNRQSHIDYLNRLLKGVGPSMQSLDSGKPWFSYWSLNSLAMLSVDISPSLRSRTIATLAPLQLSGGGFGGPSQLAHLAATYAAVLALAIVGTEEAFTLIDRDNLYQFLTSMKQPDGSFTAHVGGEIDVRGSYCAMVIAAMTNLLTDELCHNVAEFIVNCQTYEGGIGSHPGVEAHGGYTYCGLAALEILGQSHLLNLPALIKWSAARQMSVEGGFNGRTNKLVDGCYSFWVGGTFPIIEANIRRQFLRAKSNNLDKEHAESEQQLLEALQRYILACCQGSQGGLRDKPEKYVDPYHTCYVLAGLSLCQHHVIDDSLVDVVDQCVVGPPTNLLRAVHPVYNIPLSKVSGIFKHFYGSEVVSAL</sequence>
<evidence type="ECO:0000256" key="3">
    <source>
        <dbReference type="ARBA" id="ARBA00015798"/>
    </source>
</evidence>
<dbReference type="GO" id="GO:0008270">
    <property type="term" value="F:zinc ion binding"/>
    <property type="evidence" value="ECO:0007669"/>
    <property type="project" value="UniProtKB-UniRule"/>
</dbReference>
<evidence type="ECO:0000256" key="5">
    <source>
        <dbReference type="ARBA" id="ARBA00022679"/>
    </source>
</evidence>
<dbReference type="PANTHER" id="PTHR11774">
    <property type="entry name" value="GERANYLGERANYL TRANSFERASE TYPE BETA SUBUNIT"/>
    <property type="match status" value="1"/>
</dbReference>
<proteinExistence type="inferred from homology"/>
<evidence type="ECO:0000313" key="12">
    <source>
        <dbReference type="EMBL" id="RKP34772.1"/>
    </source>
</evidence>
<evidence type="ECO:0000256" key="10">
    <source>
        <dbReference type="SAM" id="Coils"/>
    </source>
</evidence>
<evidence type="ECO:0000256" key="6">
    <source>
        <dbReference type="ARBA" id="ARBA00022723"/>
    </source>
</evidence>
<dbReference type="SUPFAM" id="SSF48239">
    <property type="entry name" value="Terpenoid cyclases/Protein prenyltransferases"/>
    <property type="match status" value="1"/>
</dbReference>
<evidence type="ECO:0000313" key="13">
    <source>
        <dbReference type="Proteomes" id="UP000268162"/>
    </source>
</evidence>
<feature type="non-terminal residue" evidence="12">
    <location>
        <position position="1"/>
    </location>
</feature>
<dbReference type="EMBL" id="ML003077">
    <property type="protein sequence ID" value="RKP34772.1"/>
    <property type="molecule type" value="Genomic_DNA"/>
</dbReference>
<protein>
    <recommendedName>
        <fullName evidence="3 9">Protein farnesyltransferase subunit beta</fullName>
        <shortName evidence="9">FTase-beta</shortName>
        <ecNumber evidence="2 9">2.5.1.58</ecNumber>
    </recommendedName>
</protein>
<comment type="function">
    <text evidence="9">Catalyzes the transfer of a farnesyl moiety from farnesyl diphosphate to a cysteine at the fourth position from the C-terminus of several proteins. The beta subunit is responsible for peptide-binding.</text>
</comment>
<dbReference type="InterPro" id="IPR001330">
    <property type="entry name" value="Prenyltrans"/>
</dbReference>
<keyword evidence="7" id="KW-0677">Repeat</keyword>
<dbReference type="EC" id="2.5.1.58" evidence="2 9"/>
<keyword evidence="6 9" id="KW-0479">Metal-binding</keyword>
<name>A0A4P9ZQ75_9FUNG</name>
<keyword evidence="5 9" id="KW-0808">Transferase</keyword>
<feature type="domain" description="Prenyltransferase alpha-alpha toroid" evidence="11">
    <location>
        <begin position="1"/>
        <end position="341"/>
    </location>
</feature>
<dbReference type="GO" id="GO:0004660">
    <property type="term" value="F:protein farnesyltransferase activity"/>
    <property type="evidence" value="ECO:0007669"/>
    <property type="project" value="UniProtKB-UniRule"/>
</dbReference>
<keyword evidence="4 9" id="KW-0637">Prenyltransferase</keyword>
<keyword evidence="13" id="KW-1185">Reference proteome</keyword>
<dbReference type="GO" id="GO:0097354">
    <property type="term" value="P:prenylation"/>
    <property type="evidence" value="ECO:0007669"/>
    <property type="project" value="UniProtKB-UniRule"/>
</dbReference>
<dbReference type="InterPro" id="IPR045089">
    <property type="entry name" value="PGGT1B-like"/>
</dbReference>
<dbReference type="InterPro" id="IPR026872">
    <property type="entry name" value="FTB"/>
</dbReference>
<feature type="coiled-coil region" evidence="10">
    <location>
        <begin position="244"/>
        <end position="271"/>
    </location>
</feature>
<dbReference type="Gene3D" id="1.50.10.20">
    <property type="match status" value="1"/>
</dbReference>
<dbReference type="Proteomes" id="UP000268162">
    <property type="component" value="Unassembled WGS sequence"/>
</dbReference>
<dbReference type="Pfam" id="PF00432">
    <property type="entry name" value="Prenyltrans"/>
    <property type="match status" value="1"/>
</dbReference>
<keyword evidence="8 9" id="KW-0862">Zinc</keyword>
<comment type="catalytic activity">
    <reaction evidence="9">
        <text>L-cysteinyl-[protein] + (2E,6E)-farnesyl diphosphate = S-(2E,6E)-farnesyl-L-cysteinyl-[protein] + diphosphate</text>
        <dbReference type="Rhea" id="RHEA:13345"/>
        <dbReference type="Rhea" id="RHEA-COMP:10131"/>
        <dbReference type="Rhea" id="RHEA-COMP:11535"/>
        <dbReference type="ChEBI" id="CHEBI:29950"/>
        <dbReference type="ChEBI" id="CHEBI:33019"/>
        <dbReference type="ChEBI" id="CHEBI:86019"/>
        <dbReference type="ChEBI" id="CHEBI:175763"/>
    </reaction>
</comment>
<evidence type="ECO:0000256" key="7">
    <source>
        <dbReference type="ARBA" id="ARBA00022737"/>
    </source>
</evidence>
<organism evidence="12 13">
    <name type="scientific">Dimargaris cristalligena</name>
    <dbReference type="NCBI Taxonomy" id="215637"/>
    <lineage>
        <taxon>Eukaryota</taxon>
        <taxon>Fungi</taxon>
        <taxon>Fungi incertae sedis</taxon>
        <taxon>Zoopagomycota</taxon>
        <taxon>Kickxellomycotina</taxon>
        <taxon>Dimargaritomycetes</taxon>
        <taxon>Dimargaritales</taxon>
        <taxon>Dimargaritaceae</taxon>
        <taxon>Dimargaris</taxon>
    </lineage>
</organism>
<evidence type="ECO:0000256" key="8">
    <source>
        <dbReference type="ARBA" id="ARBA00022833"/>
    </source>
</evidence>
<dbReference type="InterPro" id="IPR008930">
    <property type="entry name" value="Terpenoid_cyclase/PrenylTrfase"/>
</dbReference>
<gene>
    <name evidence="12" type="ORF">BJ085DRAFT_17429</name>
</gene>
<reference evidence="13" key="1">
    <citation type="journal article" date="2018" name="Nat. Microbiol.">
        <title>Leveraging single-cell genomics to expand the fungal tree of life.</title>
        <authorList>
            <person name="Ahrendt S.R."/>
            <person name="Quandt C.A."/>
            <person name="Ciobanu D."/>
            <person name="Clum A."/>
            <person name="Salamov A."/>
            <person name="Andreopoulos B."/>
            <person name="Cheng J.F."/>
            <person name="Woyke T."/>
            <person name="Pelin A."/>
            <person name="Henrissat B."/>
            <person name="Reynolds N.K."/>
            <person name="Benny G.L."/>
            <person name="Smith M.E."/>
            <person name="James T.Y."/>
            <person name="Grigoriev I.V."/>
        </authorList>
    </citation>
    <scope>NUCLEOTIDE SEQUENCE [LARGE SCALE GENOMIC DNA]</scope>
    <source>
        <strain evidence="13">RSA 468</strain>
    </source>
</reference>
<evidence type="ECO:0000256" key="2">
    <source>
        <dbReference type="ARBA" id="ARBA00012702"/>
    </source>
</evidence>
<dbReference type="AlphaFoldDB" id="A0A4P9ZQ75"/>
<evidence type="ECO:0000259" key="11">
    <source>
        <dbReference type="Pfam" id="PF00432"/>
    </source>
</evidence>
<dbReference type="STRING" id="215637.A0A4P9ZQ75"/>
<evidence type="ECO:0000256" key="1">
    <source>
        <dbReference type="ARBA" id="ARBA00010497"/>
    </source>
</evidence>
<accession>A0A4P9ZQ75</accession>
<evidence type="ECO:0000256" key="9">
    <source>
        <dbReference type="RuleBase" id="RU365056"/>
    </source>
</evidence>
<dbReference type="PANTHER" id="PTHR11774:SF6">
    <property type="entry name" value="PROTEIN FARNESYLTRANSFERASE SUBUNIT BETA"/>
    <property type="match status" value="1"/>
</dbReference>
<dbReference type="GO" id="GO:0005965">
    <property type="term" value="C:protein farnesyltransferase complex"/>
    <property type="evidence" value="ECO:0007669"/>
    <property type="project" value="UniProtKB-UniRule"/>
</dbReference>
<keyword evidence="10" id="KW-0175">Coiled coil</keyword>
<comment type="cofactor">
    <cofactor evidence="9">
        <name>Zn(2+)</name>
        <dbReference type="ChEBI" id="CHEBI:29105"/>
    </cofactor>
    <text evidence="9">Binds 1 zinc ion per subunit.</text>
</comment>
<evidence type="ECO:0000256" key="4">
    <source>
        <dbReference type="ARBA" id="ARBA00022602"/>
    </source>
</evidence>